<sequence length="312" mass="37005">MRLSTTYYSLFSTFDFPNYEEFRASAYRQIFDLPESIVFYMAKNPPSSEIHRKMIQCCKYFFIKNPILHFHCLHFDGENGWKTCINENCLGPKNAEYQKIDLDMDKIQSKIWIDFDLSLFSSNPAFASSLIPKLYNGNVKSLQIYEQKISFNDLLFFSKEMKQIVLDGSTVVYQNGNEVPYEIILFFLPKLRNFIVDRYSKNAASNVFYDFSNTVKELLRIPNFKNLTGIVFYGVTESFDVTAFYNYFKDMKDVRASLKYYGLLSEEYTEKLQSITDEILEGEYSKNYFPFYIVFNGQFRQNKLKLLYNKYW</sequence>
<proteinExistence type="predicted"/>
<dbReference type="Proteomes" id="UP000887579">
    <property type="component" value="Unplaced"/>
</dbReference>
<name>A0AC34FJX5_9BILA</name>
<organism evidence="1 2">
    <name type="scientific">Panagrolaimus sp. ES5</name>
    <dbReference type="NCBI Taxonomy" id="591445"/>
    <lineage>
        <taxon>Eukaryota</taxon>
        <taxon>Metazoa</taxon>
        <taxon>Ecdysozoa</taxon>
        <taxon>Nematoda</taxon>
        <taxon>Chromadorea</taxon>
        <taxon>Rhabditida</taxon>
        <taxon>Tylenchina</taxon>
        <taxon>Panagrolaimomorpha</taxon>
        <taxon>Panagrolaimoidea</taxon>
        <taxon>Panagrolaimidae</taxon>
        <taxon>Panagrolaimus</taxon>
    </lineage>
</organism>
<evidence type="ECO:0000313" key="2">
    <source>
        <dbReference type="WBParaSite" id="ES5_v2.g17306.t1"/>
    </source>
</evidence>
<evidence type="ECO:0000313" key="1">
    <source>
        <dbReference type="Proteomes" id="UP000887579"/>
    </source>
</evidence>
<reference evidence="2" key="1">
    <citation type="submission" date="2022-11" db="UniProtKB">
        <authorList>
            <consortium name="WormBaseParasite"/>
        </authorList>
    </citation>
    <scope>IDENTIFICATION</scope>
</reference>
<protein>
    <submittedName>
        <fullName evidence="2">Uncharacterized protein</fullName>
    </submittedName>
</protein>
<dbReference type="WBParaSite" id="ES5_v2.g17306.t1">
    <property type="protein sequence ID" value="ES5_v2.g17306.t1"/>
    <property type="gene ID" value="ES5_v2.g17306"/>
</dbReference>
<accession>A0AC34FJX5</accession>